<feature type="domain" description="Amidohydrolase-related" evidence="4">
    <location>
        <begin position="55"/>
        <end position="372"/>
    </location>
</feature>
<feature type="domain" description="Aminodeoxyfutalosine deaminase/Imidazolonepropionase-like composite" evidence="5">
    <location>
        <begin position="21"/>
        <end position="43"/>
    </location>
</feature>
<dbReference type="STRING" id="904291.A7J15_11665"/>
<dbReference type="PANTHER" id="PTHR43135">
    <property type="entry name" value="ALPHA-D-RIBOSE 1-METHYLPHOSPHONATE 5-TRIPHOSPHATE DIPHOSPHATASE"/>
    <property type="match status" value="1"/>
</dbReference>
<organism evidence="6 7">
    <name type="scientific">Microbacterium sediminis</name>
    <dbReference type="NCBI Taxonomy" id="904291"/>
    <lineage>
        <taxon>Bacteria</taxon>
        <taxon>Bacillati</taxon>
        <taxon>Actinomycetota</taxon>
        <taxon>Actinomycetes</taxon>
        <taxon>Micrococcales</taxon>
        <taxon>Microbacteriaceae</taxon>
        <taxon>Microbacterium</taxon>
    </lineage>
</organism>
<protein>
    <submittedName>
        <fullName evidence="6">Uncharacterized protein</fullName>
    </submittedName>
</protein>
<keyword evidence="2" id="KW-0378">Hydrolase</keyword>
<dbReference type="GO" id="GO:0016810">
    <property type="term" value="F:hydrolase activity, acting on carbon-nitrogen (but not peptide) bonds"/>
    <property type="evidence" value="ECO:0007669"/>
    <property type="project" value="InterPro"/>
</dbReference>
<proteinExistence type="predicted"/>
<dbReference type="RefSeq" id="WP_067028178.1">
    <property type="nucleotide sequence ID" value="NZ_JRNY01000011.1"/>
</dbReference>
<dbReference type="SUPFAM" id="SSF51556">
    <property type="entry name" value="Metallo-dependent hydrolases"/>
    <property type="match status" value="1"/>
</dbReference>
<keyword evidence="1" id="KW-0479">Metal-binding</keyword>
<dbReference type="Pfam" id="PF01979">
    <property type="entry name" value="Amidohydro_1"/>
    <property type="match status" value="1"/>
</dbReference>
<dbReference type="Gene3D" id="3.20.20.140">
    <property type="entry name" value="Metal-dependent hydrolases"/>
    <property type="match status" value="1"/>
</dbReference>
<dbReference type="InterPro" id="IPR011059">
    <property type="entry name" value="Metal-dep_hydrolase_composite"/>
</dbReference>
<dbReference type="OrthoDB" id="3189065at2"/>
<dbReference type="GO" id="GO:0046872">
    <property type="term" value="F:metal ion binding"/>
    <property type="evidence" value="ECO:0007669"/>
    <property type="project" value="UniProtKB-KW"/>
</dbReference>
<dbReference type="InterPro" id="IPR051781">
    <property type="entry name" value="Metallo-dep_Hydrolase"/>
</dbReference>
<dbReference type="AlphaFoldDB" id="A0A1B9NIQ1"/>
<dbReference type="InterPro" id="IPR032466">
    <property type="entry name" value="Metal_Hydrolase"/>
</dbReference>
<evidence type="ECO:0000313" key="7">
    <source>
        <dbReference type="Proteomes" id="UP000093355"/>
    </source>
</evidence>
<gene>
    <name evidence="6" type="ORF">A7J15_11665</name>
</gene>
<sequence length="424" mass="45286">MRIITAAKVLTGPDLETLERGAVVVEGDRIAWVGPEADLPREYDGVEALDLGELTLLPGLIDAHVHLGFDGGPNPVARMMAENDARQVATMLRSARELLSAGVTTARDLGSRDLLGVDVREAILDGTADGPRMLIAGPAITVTGGHCWFMNGEVDSPEEMRRMVRRLHKGTVDCFKVMSTGGNMTPGSAPWHAQFPEDDLAIAVEEAHRLGKTIAAHAHGVEGIRRALAAGVDTIEHCSFQTQDGSDGYDEELGAAIAASNTAVSPTCSARMKDFMRLMPWRRFALGDLYRAGATIIASTDSGIDNNPHWAFVYALEAMLMTGMSARDVLLSATSVSARVLGIDHVAGSIAPGLSADLLAVAGDPREDIAVLHDLRLIVARGRDFAPDPLPAFEPLDDDNLPAMFRRMLDAHAAEPQPEPAEVV</sequence>
<dbReference type="InterPro" id="IPR057744">
    <property type="entry name" value="OTAase-like"/>
</dbReference>
<reference evidence="6 7" key="1">
    <citation type="submission" date="2016-05" db="EMBL/GenBank/DDBJ databases">
        <authorList>
            <person name="Lavstsen T."/>
            <person name="Jespersen J.S."/>
        </authorList>
    </citation>
    <scope>NUCLEOTIDE SEQUENCE [LARGE SCALE GENOMIC DNA]</scope>
    <source>
        <strain evidence="6 7">YLB-01</strain>
    </source>
</reference>
<dbReference type="InterPro" id="IPR006680">
    <property type="entry name" value="Amidohydro-rel"/>
</dbReference>
<evidence type="ECO:0000256" key="3">
    <source>
        <dbReference type="ARBA" id="ARBA00022833"/>
    </source>
</evidence>
<dbReference type="Gene3D" id="2.30.40.10">
    <property type="entry name" value="Urease, subunit C, domain 1"/>
    <property type="match status" value="1"/>
</dbReference>
<evidence type="ECO:0000256" key="2">
    <source>
        <dbReference type="ARBA" id="ARBA00022801"/>
    </source>
</evidence>
<dbReference type="EMBL" id="LXMD01000002">
    <property type="protein sequence ID" value="OCG76440.1"/>
    <property type="molecule type" value="Genomic_DNA"/>
</dbReference>
<dbReference type="CDD" id="cd01299">
    <property type="entry name" value="Met_dep_hydrolase_A"/>
    <property type="match status" value="1"/>
</dbReference>
<dbReference type="Proteomes" id="UP000093355">
    <property type="component" value="Unassembled WGS sequence"/>
</dbReference>
<dbReference type="PANTHER" id="PTHR43135:SF3">
    <property type="entry name" value="ALPHA-D-RIBOSE 1-METHYLPHOSPHONATE 5-TRIPHOSPHATE DIPHOSPHATASE"/>
    <property type="match status" value="1"/>
</dbReference>
<dbReference type="Pfam" id="PF22039">
    <property type="entry name" value="HUTI_composite_bact"/>
    <property type="match status" value="1"/>
</dbReference>
<keyword evidence="3" id="KW-0862">Zinc</keyword>
<accession>A0A1B9NIQ1</accession>
<dbReference type="SUPFAM" id="SSF51338">
    <property type="entry name" value="Composite domain of metallo-dependent hydrolases"/>
    <property type="match status" value="1"/>
</dbReference>
<keyword evidence="7" id="KW-1185">Reference proteome</keyword>
<comment type="caution">
    <text evidence="6">The sequence shown here is derived from an EMBL/GenBank/DDBJ whole genome shotgun (WGS) entry which is preliminary data.</text>
</comment>
<evidence type="ECO:0000256" key="1">
    <source>
        <dbReference type="ARBA" id="ARBA00022723"/>
    </source>
</evidence>
<dbReference type="InterPro" id="IPR054418">
    <property type="entry name" value="MQNX/HUTI_composite_N"/>
</dbReference>
<evidence type="ECO:0000259" key="5">
    <source>
        <dbReference type="Pfam" id="PF22039"/>
    </source>
</evidence>
<evidence type="ECO:0000313" key="6">
    <source>
        <dbReference type="EMBL" id="OCG76440.1"/>
    </source>
</evidence>
<evidence type="ECO:0000259" key="4">
    <source>
        <dbReference type="Pfam" id="PF01979"/>
    </source>
</evidence>
<name>A0A1B9NIQ1_9MICO</name>